<reference evidence="1" key="2">
    <citation type="submission" date="2018-04" db="EMBL/GenBank/DDBJ databases">
        <title>OnivRS2 (Oryza nivara Reference Sequence Version 2).</title>
        <authorList>
            <person name="Zhang J."/>
            <person name="Kudrna D."/>
            <person name="Lee S."/>
            <person name="Talag J."/>
            <person name="Rajasekar S."/>
            <person name="Welchert J."/>
            <person name="Hsing Y.-I."/>
            <person name="Wing R.A."/>
        </authorList>
    </citation>
    <scope>NUCLEOTIDE SEQUENCE [LARGE SCALE GENOMIC DNA]</scope>
    <source>
        <strain evidence="1">SL10</strain>
    </source>
</reference>
<name>A0A0E0IBF2_ORYNI</name>
<evidence type="ECO:0000313" key="1">
    <source>
        <dbReference type="EnsemblPlants" id="ONIVA08G14420.2"/>
    </source>
</evidence>
<sequence>MFGSAGRPCYMFYASPAMAAKQYSLLIYFAVDKQACRAVIPSEINVPKDRENYQQINKNSTSKIQRTSTIGFGNENNASVIRHVRLPCTDKAELSYGTPNMHEDVTNPSTAELKRKCARERYPLLKKELKEDRNKKRRDSRKRRKDESIGFYKLTHLLLSKFGLFEHNTLLLLN</sequence>
<dbReference type="Proteomes" id="UP000006591">
    <property type="component" value="Chromosome 8"/>
</dbReference>
<evidence type="ECO:0000313" key="2">
    <source>
        <dbReference type="Proteomes" id="UP000006591"/>
    </source>
</evidence>
<reference evidence="1" key="1">
    <citation type="submission" date="2015-04" db="UniProtKB">
        <authorList>
            <consortium name="EnsemblPlants"/>
        </authorList>
    </citation>
    <scope>IDENTIFICATION</scope>
    <source>
        <strain evidence="1">SL10</strain>
    </source>
</reference>
<dbReference type="OMA" id="FDKQACR"/>
<dbReference type="EnsemblPlants" id="ONIVA08G14420.2">
    <property type="protein sequence ID" value="ONIVA08G14420.2"/>
    <property type="gene ID" value="ONIVA08G14420"/>
</dbReference>
<dbReference type="HOGENOM" id="CLU_120700_0_0_1"/>
<keyword evidence="2" id="KW-1185">Reference proteome</keyword>
<dbReference type="Gramene" id="ONIVA08G14420.2">
    <property type="protein sequence ID" value="ONIVA08G14420.2"/>
    <property type="gene ID" value="ONIVA08G14420"/>
</dbReference>
<proteinExistence type="predicted"/>
<protein>
    <submittedName>
        <fullName evidence="1">Uncharacterized protein</fullName>
    </submittedName>
</protein>
<accession>A0A0E0IBF2</accession>
<organism evidence="1">
    <name type="scientific">Oryza nivara</name>
    <name type="common">Indian wild rice</name>
    <name type="synonym">Oryza sativa f. spontanea</name>
    <dbReference type="NCBI Taxonomy" id="4536"/>
    <lineage>
        <taxon>Eukaryota</taxon>
        <taxon>Viridiplantae</taxon>
        <taxon>Streptophyta</taxon>
        <taxon>Embryophyta</taxon>
        <taxon>Tracheophyta</taxon>
        <taxon>Spermatophyta</taxon>
        <taxon>Magnoliopsida</taxon>
        <taxon>Liliopsida</taxon>
        <taxon>Poales</taxon>
        <taxon>Poaceae</taxon>
        <taxon>BOP clade</taxon>
        <taxon>Oryzoideae</taxon>
        <taxon>Oryzeae</taxon>
        <taxon>Oryzinae</taxon>
        <taxon>Oryza</taxon>
    </lineage>
</organism>
<dbReference type="AlphaFoldDB" id="A0A0E0IBF2"/>